<reference evidence="1" key="1">
    <citation type="journal article" date="2013" name="Nature">
        <title>Draft genome of the wheat A-genome progenitor Triticum urartu.</title>
        <authorList>
            <person name="Ling H.Q."/>
            <person name="Zhao S."/>
            <person name="Liu D."/>
            <person name="Wang J."/>
            <person name="Sun H."/>
            <person name="Zhang C."/>
            <person name="Fan H."/>
            <person name="Li D."/>
            <person name="Dong L."/>
            <person name="Tao Y."/>
            <person name="Gao C."/>
            <person name="Wu H."/>
            <person name="Li Y."/>
            <person name="Cui Y."/>
            <person name="Guo X."/>
            <person name="Zheng S."/>
            <person name="Wang B."/>
            <person name="Yu K."/>
            <person name="Liang Q."/>
            <person name="Yang W."/>
            <person name="Lou X."/>
            <person name="Chen J."/>
            <person name="Feng M."/>
            <person name="Jian J."/>
            <person name="Zhang X."/>
            <person name="Luo G."/>
            <person name="Jiang Y."/>
            <person name="Liu J."/>
            <person name="Wang Z."/>
            <person name="Sha Y."/>
            <person name="Zhang B."/>
            <person name="Wu H."/>
            <person name="Tang D."/>
            <person name="Shen Q."/>
            <person name="Xue P."/>
            <person name="Zou S."/>
            <person name="Wang X."/>
            <person name="Liu X."/>
            <person name="Wang F."/>
            <person name="Yang Y."/>
            <person name="An X."/>
            <person name="Dong Z."/>
            <person name="Zhang K."/>
            <person name="Zhang X."/>
            <person name="Luo M.C."/>
            <person name="Dvorak J."/>
            <person name="Tong Y."/>
            <person name="Wang J."/>
            <person name="Yang H."/>
            <person name="Li Z."/>
            <person name="Wang D."/>
            <person name="Zhang A."/>
            <person name="Wang J."/>
        </authorList>
    </citation>
    <scope>NUCLEOTIDE SEQUENCE</scope>
</reference>
<accession>M7ZFR5</accession>
<evidence type="ECO:0000313" key="1">
    <source>
        <dbReference type="EMBL" id="EMS46939.1"/>
    </source>
</evidence>
<proteinExistence type="predicted"/>
<dbReference type="EMBL" id="KD267631">
    <property type="protein sequence ID" value="EMS46939.1"/>
    <property type="molecule type" value="Genomic_DNA"/>
</dbReference>
<gene>
    <name evidence="1" type="ORF">TRIUR3_27534</name>
</gene>
<organism evidence="1">
    <name type="scientific">Triticum urartu</name>
    <name type="common">Red wild einkorn</name>
    <name type="synonym">Crithodium urartu</name>
    <dbReference type="NCBI Taxonomy" id="4572"/>
    <lineage>
        <taxon>Eukaryota</taxon>
        <taxon>Viridiplantae</taxon>
        <taxon>Streptophyta</taxon>
        <taxon>Embryophyta</taxon>
        <taxon>Tracheophyta</taxon>
        <taxon>Spermatophyta</taxon>
        <taxon>Magnoliopsida</taxon>
        <taxon>Liliopsida</taxon>
        <taxon>Poales</taxon>
        <taxon>Poaceae</taxon>
        <taxon>BOP clade</taxon>
        <taxon>Pooideae</taxon>
        <taxon>Triticodae</taxon>
        <taxon>Triticeae</taxon>
        <taxon>Triticinae</taxon>
        <taxon>Triticum</taxon>
    </lineage>
</organism>
<protein>
    <submittedName>
        <fullName evidence="1">Uncharacterized protein</fullName>
    </submittedName>
</protein>
<dbReference type="AlphaFoldDB" id="M7ZFR5"/>
<name>M7ZFR5_TRIUA</name>
<sequence length="91" mass="8923">MARGLAVAMLLLVAIAAVAPLAYAGSEVALTDGVATTTTTGESFSTGLPLYREIGKPAKDAANAAGDSVVSGGLASGLPLYQEIGSGEKKA</sequence>